<dbReference type="InterPro" id="IPR009346">
    <property type="entry name" value="GRIM-19"/>
</dbReference>
<evidence type="ECO:0000256" key="7">
    <source>
        <dbReference type="ARBA" id="ARBA00022982"/>
    </source>
</evidence>
<protein>
    <recommendedName>
        <fullName evidence="11">NADH dehydrogenase [ubiquinone] 1 alpha subcomplex subunit 13</fullName>
    </recommendedName>
</protein>
<dbReference type="STRING" id="45235.A0A2K3QNA5"/>
<evidence type="ECO:0000256" key="8">
    <source>
        <dbReference type="ARBA" id="ARBA00022989"/>
    </source>
</evidence>
<dbReference type="PANTHER" id="PTHR12966">
    <property type="entry name" value="NADH DEHYDROGENASE UBIQUINONE 1 ALPHA SUBCOMPLEX SUBUNIT 13"/>
    <property type="match status" value="1"/>
</dbReference>
<reference evidence="13 14" key="1">
    <citation type="submission" date="2017-08" db="EMBL/GenBank/DDBJ databases">
        <title>Harnessing the power of phylogenomics to disentangle the directionality and signatures of interkingdom host jumping in the parasitic fungal genus Tolypocladium.</title>
        <authorList>
            <person name="Quandt C.A."/>
            <person name="Patterson W."/>
            <person name="Spatafora J.W."/>
        </authorList>
    </citation>
    <scope>NUCLEOTIDE SEQUENCE [LARGE SCALE GENOMIC DNA]</scope>
    <source>
        <strain evidence="13 14">CBS 113982</strain>
    </source>
</reference>
<name>A0A2K3QNA5_9HYPO</name>
<accession>A0A2K3QNA5</accession>
<feature type="region of interest" description="Disordered" evidence="12">
    <location>
        <begin position="1"/>
        <end position="74"/>
    </location>
</feature>
<organism evidence="13 14">
    <name type="scientific">Tolypocladium capitatum</name>
    <dbReference type="NCBI Taxonomy" id="45235"/>
    <lineage>
        <taxon>Eukaryota</taxon>
        <taxon>Fungi</taxon>
        <taxon>Dikarya</taxon>
        <taxon>Ascomycota</taxon>
        <taxon>Pezizomycotina</taxon>
        <taxon>Sordariomycetes</taxon>
        <taxon>Hypocreomycetidae</taxon>
        <taxon>Hypocreales</taxon>
        <taxon>Ophiocordycipitaceae</taxon>
        <taxon>Tolypocladium</taxon>
    </lineage>
</organism>
<sequence length="203" mass="23944">FRRTSLQINRRSDEHRRRRQRRRRQRARETRGDTTRTACRAIDHRPPPRPSEREPKPPSMAQDMPPKGGYEPVQYKRNLPAKGFRPGILLLGMGAVMGYGWYKLVHGIREAKYVLRPPLGRTVRREPWVRSMLTANASELAREKMWARIHLIPLLQAEEDRDQVRRYWADQKREKELLGDNTKVYNNDRFVRPTFAVAPAPSK</sequence>
<keyword evidence="10 11" id="KW-0472">Membrane</keyword>
<dbReference type="GO" id="GO:0005743">
    <property type="term" value="C:mitochondrial inner membrane"/>
    <property type="evidence" value="ECO:0007669"/>
    <property type="project" value="UniProtKB-SubCell"/>
</dbReference>
<evidence type="ECO:0000256" key="1">
    <source>
        <dbReference type="ARBA" id="ARBA00004298"/>
    </source>
</evidence>
<evidence type="ECO:0000256" key="11">
    <source>
        <dbReference type="RuleBase" id="RU368034"/>
    </source>
</evidence>
<comment type="subcellular location">
    <subcellularLocation>
        <location evidence="1 11">Mitochondrion inner membrane</location>
        <topology evidence="1 11">Single-pass membrane protein</topology>
        <orientation evidence="1 11">Matrix side</orientation>
    </subcellularLocation>
</comment>
<feature type="transmembrane region" description="Helical" evidence="11">
    <location>
        <begin position="84"/>
        <end position="102"/>
    </location>
</feature>
<proteinExistence type="inferred from homology"/>
<evidence type="ECO:0000313" key="14">
    <source>
        <dbReference type="Proteomes" id="UP000236621"/>
    </source>
</evidence>
<feature type="non-terminal residue" evidence="13">
    <location>
        <position position="1"/>
    </location>
</feature>
<keyword evidence="3 11" id="KW-0813">Transport</keyword>
<keyword evidence="9 11" id="KW-0496">Mitochondrion</keyword>
<feature type="compositionally biased region" description="Basic and acidic residues" evidence="12">
    <location>
        <begin position="41"/>
        <end position="56"/>
    </location>
</feature>
<comment type="function">
    <text evidence="11">Complex I functions in the transfer of electrons from NADH to the respiratory chain. Accessory subunit of the mitochondrial membrane respiratory chain NADH dehydrogenase (Complex I), that is believed not to be involved in catalysis.</text>
</comment>
<evidence type="ECO:0000256" key="4">
    <source>
        <dbReference type="ARBA" id="ARBA00022660"/>
    </source>
</evidence>
<evidence type="ECO:0000256" key="2">
    <source>
        <dbReference type="ARBA" id="ARBA00007312"/>
    </source>
</evidence>
<dbReference type="EMBL" id="NRSZ01000171">
    <property type="protein sequence ID" value="PNY29007.1"/>
    <property type="molecule type" value="Genomic_DNA"/>
</dbReference>
<comment type="caution">
    <text evidence="13">The sequence shown here is derived from an EMBL/GenBank/DDBJ whole genome shotgun (WGS) entry which is preliminary data.</text>
</comment>
<evidence type="ECO:0000256" key="12">
    <source>
        <dbReference type="SAM" id="MobiDB-lite"/>
    </source>
</evidence>
<gene>
    <name evidence="13" type="ORF">TCAP_01068</name>
</gene>
<dbReference type="Pfam" id="PF06212">
    <property type="entry name" value="GRIM-19"/>
    <property type="match status" value="1"/>
</dbReference>
<evidence type="ECO:0000256" key="10">
    <source>
        <dbReference type="ARBA" id="ARBA00023136"/>
    </source>
</evidence>
<evidence type="ECO:0000256" key="5">
    <source>
        <dbReference type="ARBA" id="ARBA00022692"/>
    </source>
</evidence>
<keyword evidence="4 11" id="KW-0679">Respiratory chain</keyword>
<evidence type="ECO:0000256" key="9">
    <source>
        <dbReference type="ARBA" id="ARBA00023128"/>
    </source>
</evidence>
<keyword evidence="7 11" id="KW-0249">Electron transport</keyword>
<keyword evidence="5 11" id="KW-0812">Transmembrane</keyword>
<evidence type="ECO:0000256" key="3">
    <source>
        <dbReference type="ARBA" id="ARBA00022448"/>
    </source>
</evidence>
<feature type="compositionally biased region" description="Basic residues" evidence="12">
    <location>
        <begin position="16"/>
        <end position="26"/>
    </location>
</feature>
<dbReference type="PANTHER" id="PTHR12966:SF0">
    <property type="entry name" value="NADH DEHYDROGENASE [UBIQUINONE] 1 ALPHA SUBCOMPLEX SUBUNIT 13"/>
    <property type="match status" value="1"/>
</dbReference>
<dbReference type="Proteomes" id="UP000236621">
    <property type="component" value="Unassembled WGS sequence"/>
</dbReference>
<comment type="similarity">
    <text evidence="2 11">Belongs to the complex I NDUFA13 subunit family.</text>
</comment>
<keyword evidence="6 11" id="KW-0999">Mitochondrion inner membrane</keyword>
<dbReference type="GO" id="GO:0045271">
    <property type="term" value="C:respiratory chain complex I"/>
    <property type="evidence" value="ECO:0007669"/>
    <property type="project" value="UniProtKB-UniRule"/>
</dbReference>
<evidence type="ECO:0000256" key="6">
    <source>
        <dbReference type="ARBA" id="ARBA00022792"/>
    </source>
</evidence>
<keyword evidence="14" id="KW-1185">Reference proteome</keyword>
<evidence type="ECO:0000313" key="13">
    <source>
        <dbReference type="EMBL" id="PNY29007.1"/>
    </source>
</evidence>
<dbReference type="OrthoDB" id="3308at2759"/>
<dbReference type="AlphaFoldDB" id="A0A2K3QNA5"/>
<keyword evidence="8 11" id="KW-1133">Transmembrane helix</keyword>